<dbReference type="Proteomes" id="UP000730482">
    <property type="component" value="Unassembled WGS sequence"/>
</dbReference>
<evidence type="ECO:0000313" key="1">
    <source>
        <dbReference type="EMBL" id="MBS2547897.1"/>
    </source>
</evidence>
<accession>A0ABS5KPB5</accession>
<dbReference type="RefSeq" id="WP_212009477.1">
    <property type="nucleotide sequence ID" value="NZ_JAAFYZ010000037.1"/>
</dbReference>
<evidence type="ECO:0000313" key="2">
    <source>
        <dbReference type="Proteomes" id="UP000730482"/>
    </source>
</evidence>
<proteinExistence type="predicted"/>
<sequence length="67" mass="7284">MVQPWVADQERTQQASWAAYLAGRRDAVPDGADPELGRCARCWPSRCPQCPWMPPADSADGELGLAA</sequence>
<organism evidence="1 2">
    <name type="scientific">Catenulispora pinistramenti</name>
    <dbReference type="NCBI Taxonomy" id="2705254"/>
    <lineage>
        <taxon>Bacteria</taxon>
        <taxon>Bacillati</taxon>
        <taxon>Actinomycetota</taxon>
        <taxon>Actinomycetes</taxon>
        <taxon>Catenulisporales</taxon>
        <taxon>Catenulisporaceae</taxon>
        <taxon>Catenulispora</taxon>
    </lineage>
</organism>
<protein>
    <submittedName>
        <fullName evidence="1">Uncharacterized protein</fullName>
    </submittedName>
</protein>
<reference evidence="1 2" key="1">
    <citation type="submission" date="2020-02" db="EMBL/GenBank/DDBJ databases">
        <title>Acidophilic actinobacteria isolated from forest soil.</title>
        <authorList>
            <person name="Golinska P."/>
        </authorList>
    </citation>
    <scope>NUCLEOTIDE SEQUENCE [LARGE SCALE GENOMIC DNA]</scope>
    <source>
        <strain evidence="1 2">NL8</strain>
    </source>
</reference>
<keyword evidence="2" id="KW-1185">Reference proteome</keyword>
<dbReference type="EMBL" id="JAAFYZ010000037">
    <property type="protein sequence ID" value="MBS2547897.1"/>
    <property type="molecule type" value="Genomic_DNA"/>
</dbReference>
<comment type="caution">
    <text evidence="1">The sequence shown here is derived from an EMBL/GenBank/DDBJ whole genome shotgun (WGS) entry which is preliminary data.</text>
</comment>
<gene>
    <name evidence="1" type="ORF">KGQ19_13580</name>
</gene>
<name>A0ABS5KPB5_9ACTN</name>